<name>A0A5M8PJX5_9LECA</name>
<dbReference type="SUPFAM" id="SSF56112">
    <property type="entry name" value="Protein kinase-like (PK-like)"/>
    <property type="match status" value="1"/>
</dbReference>
<dbReference type="InterPro" id="IPR002575">
    <property type="entry name" value="Aminoglycoside_PTrfase"/>
</dbReference>
<evidence type="ECO:0000313" key="3">
    <source>
        <dbReference type="Proteomes" id="UP000324767"/>
    </source>
</evidence>
<organism evidence="2 3">
    <name type="scientific">Lasallia pustulata</name>
    <dbReference type="NCBI Taxonomy" id="136370"/>
    <lineage>
        <taxon>Eukaryota</taxon>
        <taxon>Fungi</taxon>
        <taxon>Dikarya</taxon>
        <taxon>Ascomycota</taxon>
        <taxon>Pezizomycotina</taxon>
        <taxon>Lecanoromycetes</taxon>
        <taxon>OSLEUM clade</taxon>
        <taxon>Umbilicariomycetidae</taxon>
        <taxon>Umbilicariales</taxon>
        <taxon>Umbilicariaceae</taxon>
        <taxon>Lasallia</taxon>
    </lineage>
</organism>
<gene>
    <name evidence="2" type="ORF">FRX48_06863</name>
</gene>
<accession>A0A5M8PJX5</accession>
<dbReference type="OrthoDB" id="2906425at2759"/>
<dbReference type="Gene3D" id="3.90.1200.10">
    <property type="match status" value="1"/>
</dbReference>
<reference evidence="2 3" key="1">
    <citation type="submission" date="2019-09" db="EMBL/GenBank/DDBJ databases">
        <title>The hologenome of the rock-dwelling lichen Lasallia pustulata.</title>
        <authorList>
            <person name="Greshake Tzovaras B."/>
            <person name="Segers F."/>
            <person name="Bicker A."/>
            <person name="Dal Grande F."/>
            <person name="Otte J."/>
            <person name="Hankeln T."/>
            <person name="Schmitt I."/>
            <person name="Ebersberger I."/>
        </authorList>
    </citation>
    <scope>NUCLEOTIDE SEQUENCE [LARGE SCALE GENOMIC DNA]</scope>
    <source>
        <strain evidence="2">A1-1</strain>
    </source>
</reference>
<evidence type="ECO:0000313" key="2">
    <source>
        <dbReference type="EMBL" id="KAA6409310.1"/>
    </source>
</evidence>
<dbReference type="PANTHER" id="PTHR21310:SF13">
    <property type="entry name" value="AMINOGLYCOSIDE PHOSPHOTRANSFERASE DOMAIN-CONTAINING PROTEIN"/>
    <property type="match status" value="1"/>
</dbReference>
<dbReference type="Pfam" id="PF01636">
    <property type="entry name" value="APH"/>
    <property type="match status" value="1"/>
</dbReference>
<dbReference type="InterPro" id="IPR011009">
    <property type="entry name" value="Kinase-like_dom_sf"/>
</dbReference>
<dbReference type="Proteomes" id="UP000324767">
    <property type="component" value="Unassembled WGS sequence"/>
</dbReference>
<dbReference type="AlphaFoldDB" id="A0A5M8PJX5"/>
<dbReference type="InterPro" id="IPR051678">
    <property type="entry name" value="AGP_Transferase"/>
</dbReference>
<feature type="domain" description="Aminoglycoside phosphotransferase" evidence="1">
    <location>
        <begin position="67"/>
        <end position="295"/>
    </location>
</feature>
<protein>
    <recommendedName>
        <fullName evidence="1">Aminoglycoside phosphotransferase domain-containing protein</fullName>
    </recommendedName>
</protein>
<comment type="caution">
    <text evidence="2">The sequence shown here is derived from an EMBL/GenBank/DDBJ whole genome shotgun (WGS) entry which is preliminary data.</text>
</comment>
<sequence length="397" mass="44497">MWAPEQCLPPPIAEATIIDLLTSIGLPKPLQLHQLNTRAAYHSVYMLSLPPDALGVSEAKGSADQPTELVLRVSGHHFPSIKTINEAAIISWVEANTSIPVPTVVRMSSSPENVLQHEYVIHLRLPGYPLDEVFRSVTPDQMDMILNQIIDMLEVLHLTTWQHIGGLRLAEDGSIVPGPVLEEGAWQVPEILTHFGSSQTFQSLNIAGPYLDYVSYISAHVVKSIAAIDHHISLGWMQDLIPQLNRFLLAIRRDEAELNNVKLRLSHNDIHFSNIMIDPSTAKITGILDWEFAGVVPYCRWDPQTHFLSNLGIEDAVERKANIAELRQRFETLCLARGAGYLLENAKYTSTKQESMQLATSYLQLIVKRCPQNESLEVLRGYRLTLEKHLEVCIAQS</sequence>
<dbReference type="EMBL" id="VXIT01000011">
    <property type="protein sequence ID" value="KAA6409310.1"/>
    <property type="molecule type" value="Genomic_DNA"/>
</dbReference>
<proteinExistence type="predicted"/>
<evidence type="ECO:0000259" key="1">
    <source>
        <dbReference type="Pfam" id="PF01636"/>
    </source>
</evidence>
<dbReference type="PANTHER" id="PTHR21310">
    <property type="entry name" value="AMINOGLYCOSIDE PHOSPHOTRANSFERASE-RELATED-RELATED"/>
    <property type="match status" value="1"/>
</dbReference>